<organism evidence="1">
    <name type="scientific">Cladocopium goreaui</name>
    <dbReference type="NCBI Taxonomy" id="2562237"/>
    <lineage>
        <taxon>Eukaryota</taxon>
        <taxon>Sar</taxon>
        <taxon>Alveolata</taxon>
        <taxon>Dinophyceae</taxon>
        <taxon>Suessiales</taxon>
        <taxon>Symbiodiniaceae</taxon>
        <taxon>Cladocopium</taxon>
    </lineage>
</organism>
<dbReference type="EMBL" id="CAMXCT030000857">
    <property type="protein sequence ID" value="CAL4771346.1"/>
    <property type="molecule type" value="Genomic_DNA"/>
</dbReference>
<keyword evidence="3" id="KW-1185">Reference proteome</keyword>
<evidence type="ECO:0000313" key="2">
    <source>
        <dbReference type="EMBL" id="CAL4771346.1"/>
    </source>
</evidence>
<proteinExistence type="predicted"/>
<dbReference type="EMBL" id="CAMXCT020000857">
    <property type="protein sequence ID" value="CAL1137409.1"/>
    <property type="molecule type" value="Genomic_DNA"/>
</dbReference>
<reference evidence="1" key="1">
    <citation type="submission" date="2022-10" db="EMBL/GenBank/DDBJ databases">
        <authorList>
            <person name="Chen Y."/>
            <person name="Dougan E. K."/>
            <person name="Chan C."/>
            <person name="Rhodes N."/>
            <person name="Thang M."/>
        </authorList>
    </citation>
    <scope>NUCLEOTIDE SEQUENCE</scope>
</reference>
<evidence type="ECO:0000313" key="3">
    <source>
        <dbReference type="Proteomes" id="UP001152797"/>
    </source>
</evidence>
<sequence>MGRCNWCRDKLEVPNKLFASMPSTMKAPWQQHLAEIRVIDVPAKNLQEFQAFLHEFSGSGDLPIAEQRFFDPYVAYTGKVHTQHRSVADILQYLLNYAAKNPQYEEARRNCQTFASDFFTLLTGEEAVPTQAFCRALYKPRAMDFMYAGPIANTV</sequence>
<dbReference type="EMBL" id="CAMXCT010000857">
    <property type="protein sequence ID" value="CAI3984034.1"/>
    <property type="molecule type" value="Genomic_DNA"/>
</dbReference>
<dbReference type="Proteomes" id="UP001152797">
    <property type="component" value="Unassembled WGS sequence"/>
</dbReference>
<protein>
    <submittedName>
        <fullName evidence="1">Uncharacterized protein</fullName>
    </submittedName>
</protein>
<evidence type="ECO:0000313" key="1">
    <source>
        <dbReference type="EMBL" id="CAI3984034.1"/>
    </source>
</evidence>
<reference evidence="2 3" key="2">
    <citation type="submission" date="2024-05" db="EMBL/GenBank/DDBJ databases">
        <authorList>
            <person name="Chen Y."/>
            <person name="Shah S."/>
            <person name="Dougan E. K."/>
            <person name="Thang M."/>
            <person name="Chan C."/>
        </authorList>
    </citation>
    <scope>NUCLEOTIDE SEQUENCE [LARGE SCALE GENOMIC DNA]</scope>
</reference>
<comment type="caution">
    <text evidence="1">The sequence shown here is derived from an EMBL/GenBank/DDBJ whole genome shotgun (WGS) entry which is preliminary data.</text>
</comment>
<name>A0A9P1FNQ2_9DINO</name>
<gene>
    <name evidence="1" type="ORF">C1SCF055_LOCUS11591</name>
</gene>
<dbReference type="AlphaFoldDB" id="A0A9P1FNQ2"/>
<accession>A0A9P1FNQ2</accession>